<evidence type="ECO:0000256" key="1">
    <source>
        <dbReference type="SAM" id="Phobius"/>
    </source>
</evidence>
<feature type="transmembrane region" description="Helical" evidence="1">
    <location>
        <begin position="20"/>
        <end position="38"/>
    </location>
</feature>
<accession>A0A098QX54</accession>
<keyword evidence="1" id="KW-1133">Transmembrane helix</keyword>
<keyword evidence="3" id="KW-1185">Reference proteome</keyword>
<keyword evidence="1" id="KW-0812">Transmembrane</keyword>
<dbReference type="Proteomes" id="UP000029692">
    <property type="component" value="Unassembled WGS sequence"/>
</dbReference>
<reference evidence="2 3" key="1">
    <citation type="submission" date="2014-05" db="EMBL/GenBank/DDBJ databases">
        <title>De novo Genome Sequence of Spirocheata sp.</title>
        <authorList>
            <person name="Shivani Y."/>
            <person name="Subhash Y."/>
            <person name="Tushar L."/>
            <person name="Sasikala C."/>
            <person name="Ramana C.V."/>
        </authorList>
    </citation>
    <scope>NUCLEOTIDE SEQUENCE [LARGE SCALE GENOMIC DNA]</scope>
    <source>
        <strain evidence="2 3">JC230</strain>
    </source>
</reference>
<organism evidence="2 3">
    <name type="scientific">Spirochaeta lutea</name>
    <dbReference type="NCBI Taxonomy" id="1480694"/>
    <lineage>
        <taxon>Bacteria</taxon>
        <taxon>Pseudomonadati</taxon>
        <taxon>Spirochaetota</taxon>
        <taxon>Spirochaetia</taxon>
        <taxon>Spirochaetales</taxon>
        <taxon>Spirochaetaceae</taxon>
        <taxon>Spirochaeta</taxon>
    </lineage>
</organism>
<proteinExistence type="predicted"/>
<dbReference type="AlphaFoldDB" id="A0A098QX54"/>
<comment type="caution">
    <text evidence="2">The sequence shown here is derived from an EMBL/GenBank/DDBJ whole genome shotgun (WGS) entry which is preliminary data.</text>
</comment>
<dbReference type="EMBL" id="JNUP01000064">
    <property type="protein sequence ID" value="KGE71993.1"/>
    <property type="molecule type" value="Genomic_DNA"/>
</dbReference>
<protein>
    <submittedName>
        <fullName evidence="2">Uncharacterized protein</fullName>
    </submittedName>
</protein>
<keyword evidence="1" id="KW-0472">Membrane</keyword>
<evidence type="ECO:0000313" key="2">
    <source>
        <dbReference type="EMBL" id="KGE71993.1"/>
    </source>
</evidence>
<sequence length="428" mass="47407">MCYTHFSDDRPVPAPKRGFFLMYLFLPVILFLAAPLNLTGEEIYHPEYQWAAHPPTTWSLFDNSQGITSFADQEGHAIFQVYTFRAGSYQEPSQLATQVSRGLSAQIEQDGFDYLLPGFFQGDSNASASATAAVMPGVFADLQWSSGSLTMRGYGVFLAGGADRPSYAVLAFSLGDEYDSYHDFLLSILDSFAPALEDTRYYHHSPGPVSQYFASPGLLVSAYADGTARDQATELLARAEATQVVIEREARILSQYQEAPSDLQQDAWRRFYQMIYRDSFADLAGEADFLRRDFSWDLSALDSWPAHLLDWIQNFEYRRSGTLADFEAPQQALVDWAGDCDTLVLTYLGLLEHLGVPGIVMVSPVHAHSLAGLGGGVTSPNPAGRARFSFEGQNWLVAEVTQSIDLGMLDASMADPADWMGFSLMFRE</sequence>
<dbReference type="eggNOG" id="ENOG5031DN4">
    <property type="taxonomic scope" value="Bacteria"/>
</dbReference>
<name>A0A098QX54_9SPIO</name>
<gene>
    <name evidence="2" type="ORF">DC28_09450</name>
</gene>
<evidence type="ECO:0000313" key="3">
    <source>
        <dbReference type="Proteomes" id="UP000029692"/>
    </source>
</evidence>